<sequence length="76" mass="7564">MKRLFIALLFVSSPVLAAFPTVESTSHGTDGSTTPVAITLPATISADAVIIACLGLDGSSVLSTSETGVSVLGQAT</sequence>
<accession>A0A0F9DEQ0</accession>
<reference evidence="1" key="1">
    <citation type="journal article" date="2015" name="Nature">
        <title>Complex archaea that bridge the gap between prokaryotes and eukaryotes.</title>
        <authorList>
            <person name="Spang A."/>
            <person name="Saw J.H."/>
            <person name="Jorgensen S.L."/>
            <person name="Zaremba-Niedzwiedzka K."/>
            <person name="Martijn J."/>
            <person name="Lind A.E."/>
            <person name="van Eijk R."/>
            <person name="Schleper C."/>
            <person name="Guy L."/>
            <person name="Ettema T.J."/>
        </authorList>
    </citation>
    <scope>NUCLEOTIDE SEQUENCE</scope>
</reference>
<name>A0A0F9DEQ0_9ZZZZ</name>
<protein>
    <submittedName>
        <fullName evidence="1">Uncharacterized protein</fullName>
    </submittedName>
</protein>
<evidence type="ECO:0000313" key="1">
    <source>
        <dbReference type="EMBL" id="KKL10463.1"/>
    </source>
</evidence>
<gene>
    <name evidence="1" type="ORF">LCGC14_2555560</name>
</gene>
<dbReference type="AlphaFoldDB" id="A0A0F9DEQ0"/>
<dbReference type="EMBL" id="LAZR01042051">
    <property type="protein sequence ID" value="KKL10463.1"/>
    <property type="molecule type" value="Genomic_DNA"/>
</dbReference>
<comment type="caution">
    <text evidence="1">The sequence shown here is derived from an EMBL/GenBank/DDBJ whole genome shotgun (WGS) entry which is preliminary data.</text>
</comment>
<proteinExistence type="predicted"/>
<feature type="non-terminal residue" evidence="1">
    <location>
        <position position="76"/>
    </location>
</feature>
<organism evidence="1">
    <name type="scientific">marine sediment metagenome</name>
    <dbReference type="NCBI Taxonomy" id="412755"/>
    <lineage>
        <taxon>unclassified sequences</taxon>
        <taxon>metagenomes</taxon>
        <taxon>ecological metagenomes</taxon>
    </lineage>
</organism>